<feature type="transmembrane region" description="Helical" evidence="1">
    <location>
        <begin position="21"/>
        <end position="40"/>
    </location>
</feature>
<dbReference type="EMBL" id="RFFH01000011">
    <property type="protein sequence ID" value="RMI30107.1"/>
    <property type="molecule type" value="Genomic_DNA"/>
</dbReference>
<proteinExistence type="predicted"/>
<dbReference type="RefSeq" id="WP_122190179.1">
    <property type="nucleotide sequence ID" value="NZ_RFFH01000011.1"/>
</dbReference>
<sequence length="118" mass="12606">MVDDVEKRWVNKPGGRQAVRFAVTVLVVAGVIFAIGAIWVANRHVCPAGGGTVCDTPSRIAVLFAPATVLLLGWLGAFAETVRQWRRGGNWPMWQGAGWFLLVLLIAFVTIGSGAAFG</sequence>
<dbReference type="OrthoDB" id="4563543at2"/>
<protein>
    <recommendedName>
        <fullName evidence="4">Transmembrane protein</fullName>
    </recommendedName>
</protein>
<comment type="caution">
    <text evidence="2">The sequence shown here is derived from an EMBL/GenBank/DDBJ whole genome shotgun (WGS) entry which is preliminary data.</text>
</comment>
<keyword evidence="3" id="KW-1185">Reference proteome</keyword>
<organism evidence="2 3">
    <name type="scientific">Nocardia stercoris</name>
    <dbReference type="NCBI Taxonomy" id="2483361"/>
    <lineage>
        <taxon>Bacteria</taxon>
        <taxon>Bacillati</taxon>
        <taxon>Actinomycetota</taxon>
        <taxon>Actinomycetes</taxon>
        <taxon>Mycobacteriales</taxon>
        <taxon>Nocardiaceae</taxon>
        <taxon>Nocardia</taxon>
    </lineage>
</organism>
<gene>
    <name evidence="2" type="ORF">EBN03_23050</name>
</gene>
<feature type="transmembrane region" description="Helical" evidence="1">
    <location>
        <begin position="60"/>
        <end position="79"/>
    </location>
</feature>
<evidence type="ECO:0000256" key="1">
    <source>
        <dbReference type="SAM" id="Phobius"/>
    </source>
</evidence>
<feature type="transmembrane region" description="Helical" evidence="1">
    <location>
        <begin position="99"/>
        <end position="117"/>
    </location>
</feature>
<name>A0A3M2KX27_9NOCA</name>
<keyword evidence="1" id="KW-0812">Transmembrane</keyword>
<evidence type="ECO:0000313" key="3">
    <source>
        <dbReference type="Proteomes" id="UP000279275"/>
    </source>
</evidence>
<keyword evidence="1" id="KW-1133">Transmembrane helix</keyword>
<dbReference type="AlphaFoldDB" id="A0A3M2KX27"/>
<evidence type="ECO:0008006" key="4">
    <source>
        <dbReference type="Google" id="ProtNLM"/>
    </source>
</evidence>
<dbReference type="Proteomes" id="UP000279275">
    <property type="component" value="Unassembled WGS sequence"/>
</dbReference>
<evidence type="ECO:0000313" key="2">
    <source>
        <dbReference type="EMBL" id="RMI30107.1"/>
    </source>
</evidence>
<reference evidence="2 3" key="1">
    <citation type="submission" date="2018-10" db="EMBL/GenBank/DDBJ databases">
        <title>Isolation from cow dung.</title>
        <authorList>
            <person name="Ling L."/>
        </authorList>
    </citation>
    <scope>NUCLEOTIDE SEQUENCE [LARGE SCALE GENOMIC DNA]</scope>
    <source>
        <strain evidence="2 3">NEAU-LL90</strain>
    </source>
</reference>
<keyword evidence="1" id="KW-0472">Membrane</keyword>
<accession>A0A3M2KX27</accession>